<accession>A0A1H2SKW4</accession>
<feature type="transmembrane region" description="Helical" evidence="1">
    <location>
        <begin position="102"/>
        <end position="123"/>
    </location>
</feature>
<evidence type="ECO:0000256" key="1">
    <source>
        <dbReference type="SAM" id="Phobius"/>
    </source>
</evidence>
<dbReference type="PROSITE" id="PS50887">
    <property type="entry name" value="GGDEF"/>
    <property type="match status" value="1"/>
</dbReference>
<dbReference type="Pfam" id="PF00990">
    <property type="entry name" value="GGDEF"/>
    <property type="match status" value="1"/>
</dbReference>
<evidence type="ECO:0000259" key="2">
    <source>
        <dbReference type="PROSITE" id="PS50887"/>
    </source>
</evidence>
<keyword evidence="1" id="KW-0812">Transmembrane</keyword>
<dbReference type="InterPro" id="IPR043128">
    <property type="entry name" value="Rev_trsase/Diguanyl_cyclase"/>
</dbReference>
<name>A0A1H2SKW4_9FIRM</name>
<protein>
    <submittedName>
        <fullName evidence="3">Diguanylate cyclase (GGDEF) domain-containing protein</fullName>
    </submittedName>
</protein>
<dbReference type="Gene3D" id="3.30.70.270">
    <property type="match status" value="1"/>
</dbReference>
<dbReference type="eggNOG" id="COG2199">
    <property type="taxonomic scope" value="Bacteria"/>
</dbReference>
<feature type="transmembrane region" description="Helical" evidence="1">
    <location>
        <begin position="36"/>
        <end position="61"/>
    </location>
</feature>
<dbReference type="GO" id="GO:0052621">
    <property type="term" value="F:diguanylate cyclase activity"/>
    <property type="evidence" value="ECO:0007669"/>
    <property type="project" value="TreeGrafter"/>
</dbReference>
<dbReference type="EMBL" id="FNNF01000009">
    <property type="protein sequence ID" value="SDW31764.1"/>
    <property type="molecule type" value="Genomic_DNA"/>
</dbReference>
<dbReference type="SMART" id="SM00267">
    <property type="entry name" value="GGDEF"/>
    <property type="match status" value="1"/>
</dbReference>
<dbReference type="GO" id="GO:0005886">
    <property type="term" value="C:plasma membrane"/>
    <property type="evidence" value="ECO:0007669"/>
    <property type="project" value="TreeGrafter"/>
</dbReference>
<dbReference type="Proteomes" id="UP000182429">
    <property type="component" value="Unassembled WGS sequence"/>
</dbReference>
<keyword evidence="1" id="KW-1133">Transmembrane helix</keyword>
<dbReference type="AlphaFoldDB" id="A0A1H2SKW4"/>
<evidence type="ECO:0000313" key="3">
    <source>
        <dbReference type="EMBL" id="SDW31764.1"/>
    </source>
</evidence>
<dbReference type="CDD" id="cd01949">
    <property type="entry name" value="GGDEF"/>
    <property type="match status" value="1"/>
</dbReference>
<feature type="domain" description="GGDEF" evidence="2">
    <location>
        <begin position="254"/>
        <end position="388"/>
    </location>
</feature>
<dbReference type="NCBIfam" id="TIGR00254">
    <property type="entry name" value="GGDEF"/>
    <property type="match status" value="1"/>
</dbReference>
<dbReference type="PANTHER" id="PTHR45138">
    <property type="entry name" value="REGULATORY COMPONENTS OF SENSORY TRANSDUCTION SYSTEM"/>
    <property type="match status" value="1"/>
</dbReference>
<reference evidence="3 4" key="1">
    <citation type="submission" date="2016-10" db="EMBL/GenBank/DDBJ databases">
        <authorList>
            <person name="de Groot N.N."/>
        </authorList>
    </citation>
    <scope>NUCLEOTIDE SEQUENCE [LARGE SCALE GENOMIC DNA]</scope>
    <source>
        <strain evidence="3 4">S3b</strain>
    </source>
</reference>
<dbReference type="InterPro" id="IPR029787">
    <property type="entry name" value="Nucleotide_cyclase"/>
</dbReference>
<feature type="transmembrane region" description="Helical" evidence="1">
    <location>
        <begin position="6"/>
        <end position="24"/>
    </location>
</feature>
<feature type="transmembrane region" description="Helical" evidence="1">
    <location>
        <begin position="73"/>
        <end position="90"/>
    </location>
</feature>
<keyword evidence="1" id="KW-0472">Membrane</keyword>
<feature type="transmembrane region" description="Helical" evidence="1">
    <location>
        <begin position="135"/>
        <end position="156"/>
    </location>
</feature>
<dbReference type="OrthoDB" id="9805474at2"/>
<dbReference type="GO" id="GO:0043709">
    <property type="term" value="P:cell adhesion involved in single-species biofilm formation"/>
    <property type="evidence" value="ECO:0007669"/>
    <property type="project" value="TreeGrafter"/>
</dbReference>
<dbReference type="SUPFAM" id="SSF55073">
    <property type="entry name" value="Nucleotide cyclase"/>
    <property type="match status" value="1"/>
</dbReference>
<proteinExistence type="predicted"/>
<dbReference type="InterPro" id="IPR000160">
    <property type="entry name" value="GGDEF_dom"/>
</dbReference>
<dbReference type="RefSeq" id="WP_074686093.1">
    <property type="nucleotide sequence ID" value="NZ_FNNF01000009.1"/>
</dbReference>
<gene>
    <name evidence="3" type="ORF">SAMN04487759_10995</name>
</gene>
<dbReference type="PANTHER" id="PTHR45138:SF6">
    <property type="entry name" value="DIGUANYLATE CYCLASE DGCN"/>
    <property type="match status" value="1"/>
</dbReference>
<dbReference type="STRING" id="1630.SAMN05216514_11115"/>
<dbReference type="InterPro" id="IPR050469">
    <property type="entry name" value="Diguanylate_Cyclase"/>
</dbReference>
<dbReference type="GO" id="GO:1902201">
    <property type="term" value="P:negative regulation of bacterial-type flagellum-dependent cell motility"/>
    <property type="evidence" value="ECO:0007669"/>
    <property type="project" value="TreeGrafter"/>
</dbReference>
<organism evidence="3 4">
    <name type="scientific">Kandleria vitulina</name>
    <dbReference type="NCBI Taxonomy" id="1630"/>
    <lineage>
        <taxon>Bacteria</taxon>
        <taxon>Bacillati</taxon>
        <taxon>Bacillota</taxon>
        <taxon>Erysipelotrichia</taxon>
        <taxon>Erysipelotrichales</taxon>
        <taxon>Coprobacillaceae</taxon>
        <taxon>Kandleria</taxon>
    </lineage>
</organism>
<feature type="transmembrane region" description="Helical" evidence="1">
    <location>
        <begin position="168"/>
        <end position="185"/>
    </location>
</feature>
<evidence type="ECO:0000313" key="4">
    <source>
        <dbReference type="Proteomes" id="UP000182429"/>
    </source>
</evidence>
<sequence length="388" mass="44865">MYKFYSIILLMTILNLFILSLLVHENGRLTPRHKRSFYKTYIIIILAAIMEWIGIIMNGAAAWTRYIHSLVKVLDYTLSPAIAYFFIVSIDHDVIVKKYMGILEIIDIIFIIVSLPFGWVFYIDQGNVYHHGPFYVIYSAIYVLMITMLIIGFLHYGRKFASSNKKSLFAITLFALAGIIFQETSGDFMRTGYLGLAMASSLLFIHYEEFCQQEMDEEGKEKSVLLEKDALTGLYSRYAYNEQLKKHREPPLSKTLCALLIDINGLKKVNDTLGHEKGDELIKETANAIKIAVSIHGKVYRTGGDEFVVILDLTSYTIKEFIKVMKKEFSVYRQNTDDALDIHVAVGYAKAVDYPNFTLEQLIEVADREMYKDKARFYRDYRIDRRHN</sequence>